<reference evidence="1 2" key="1">
    <citation type="journal article" date="2016" name="Sci. Rep.">
        <title>Metabolic traits of an uncultured archaeal lineage -MSBL1- from brine pools of the Red Sea.</title>
        <authorList>
            <person name="Mwirichia R."/>
            <person name="Alam I."/>
            <person name="Rashid M."/>
            <person name="Vinu M."/>
            <person name="Ba-Alawi W."/>
            <person name="Anthony Kamau A."/>
            <person name="Kamanda Ngugi D."/>
            <person name="Goker M."/>
            <person name="Klenk H.P."/>
            <person name="Bajic V."/>
            <person name="Stingl U."/>
        </authorList>
    </citation>
    <scope>NUCLEOTIDE SEQUENCE [LARGE SCALE GENOMIC DNA]</scope>
    <source>
        <strain evidence="1">SCGC-AAA259J03</strain>
    </source>
</reference>
<dbReference type="AlphaFoldDB" id="A0A656YVX8"/>
<proteinExistence type="predicted"/>
<sequence length="150" mass="17062">MRTITARRSLKISAVVLIAALTAWGIYSLTSERAGEPEVDVELGEIKCPSYYPFPMYAYLDVHVIGDVRPYRLVMIGPENTELGYKNISENDMENGSESVNIYFKMKEGKILEGTYVLKVTDMSGSVIFEEENIIYKKVKENRKSFKENS</sequence>
<evidence type="ECO:0000313" key="1">
    <source>
        <dbReference type="EMBL" id="KXA96890.1"/>
    </source>
</evidence>
<accession>A0A656YVX8</accession>
<organism evidence="1 2">
    <name type="scientific">candidate division MSBL1 archaeon SCGC-AAA259J03</name>
    <dbReference type="NCBI Taxonomy" id="1698269"/>
    <lineage>
        <taxon>Archaea</taxon>
        <taxon>Methanobacteriati</taxon>
        <taxon>Methanobacteriota</taxon>
        <taxon>candidate division MSBL1</taxon>
    </lineage>
</organism>
<comment type="caution">
    <text evidence="1">The sequence shown here is derived from an EMBL/GenBank/DDBJ whole genome shotgun (WGS) entry which is preliminary data.</text>
</comment>
<evidence type="ECO:0000313" key="2">
    <source>
        <dbReference type="Proteomes" id="UP000070257"/>
    </source>
</evidence>
<protein>
    <submittedName>
        <fullName evidence="1">Uncharacterized protein</fullName>
    </submittedName>
</protein>
<keyword evidence="2" id="KW-1185">Reference proteome</keyword>
<dbReference type="EMBL" id="LHXT01000076">
    <property type="protein sequence ID" value="KXA96890.1"/>
    <property type="molecule type" value="Genomic_DNA"/>
</dbReference>
<dbReference type="Proteomes" id="UP000070257">
    <property type="component" value="Unassembled WGS sequence"/>
</dbReference>
<name>A0A656YVX8_9EURY</name>
<gene>
    <name evidence="1" type="ORF">AKJ39_04005</name>
</gene>